<evidence type="ECO:0000256" key="1">
    <source>
        <dbReference type="SAM" id="SignalP"/>
    </source>
</evidence>
<evidence type="ECO:0000313" key="3">
    <source>
        <dbReference type="EMBL" id="VDI04837.1"/>
    </source>
</evidence>
<comment type="caution">
    <text evidence="3">The sequence shown here is derived from an EMBL/GenBank/DDBJ whole genome shotgun (WGS) entry which is preliminary data.</text>
</comment>
<dbReference type="SMART" id="SM00034">
    <property type="entry name" value="CLECT"/>
    <property type="match status" value="1"/>
</dbReference>
<gene>
    <name evidence="3" type="ORF">MGAL_10B053992</name>
</gene>
<dbReference type="InterPro" id="IPR001304">
    <property type="entry name" value="C-type_lectin-like"/>
</dbReference>
<dbReference type="InterPro" id="IPR016186">
    <property type="entry name" value="C-type_lectin-like/link_sf"/>
</dbReference>
<dbReference type="SUPFAM" id="SSF57302">
    <property type="entry name" value="Snake toxin-like"/>
    <property type="match status" value="1"/>
</dbReference>
<dbReference type="Gene3D" id="2.10.60.10">
    <property type="entry name" value="CD59"/>
    <property type="match status" value="1"/>
</dbReference>
<dbReference type="PROSITE" id="PS50041">
    <property type="entry name" value="C_TYPE_LECTIN_2"/>
    <property type="match status" value="1"/>
</dbReference>
<sequence>MKILTLILGIIINTLVLGIQGASICNDHNTLACQRLAAIKPDLCQDNCTARLCPSTCDQCPLTCYSCDSVDHPANCTHTVKCSNLSMMCIATQTVTPLYEKVYQLGCVDKEICSSLFGLISDHPSMPNVRRTVDLLGGCCSSDLCNKYKEPDNVSMPTVQTVQPTSKDKGVSQGCHEIDTEACRFLSQNKGCDKQCVSSLCPQTCGQCSFTCYDCSLVNQPHNCSSKVQCNKHTEVCVAAETHVSGFQSGYKLGCIEKQTCSNLLSRDIDGTCCNTSFCNAFYLPKQTITQVKNLGLPSDCQPNILKAGDCPIGFAKSADTCYFVGRWKKTRTAAKHECESMCSRLAILSSEKENHDVSSFLANVQHTFGYKEEPFYWIDAYRFRRRFNKPWRWNSTGLIINSHAYTHWNPNSHPNIASDGEHCANIGQRNVYGHLHGNGNYYWDHRSCAEHYPALCEYPLGSQP</sequence>
<accession>A0A8B6CGA8</accession>
<dbReference type="Proteomes" id="UP000596742">
    <property type="component" value="Unassembled WGS sequence"/>
</dbReference>
<dbReference type="AlphaFoldDB" id="A0A8B6CGA8"/>
<keyword evidence="1" id="KW-0732">Signal</keyword>
<dbReference type="Gene3D" id="3.10.100.10">
    <property type="entry name" value="Mannose-Binding Protein A, subunit A"/>
    <property type="match status" value="1"/>
</dbReference>
<dbReference type="InterPro" id="IPR016187">
    <property type="entry name" value="CTDL_fold"/>
</dbReference>
<name>A0A8B6CGA8_MYTGA</name>
<feature type="chain" id="PRO_5032850970" description="C-type lectin domain-containing protein" evidence="1">
    <location>
        <begin position="19"/>
        <end position="465"/>
    </location>
</feature>
<dbReference type="OrthoDB" id="6139878at2759"/>
<reference evidence="3" key="1">
    <citation type="submission" date="2018-11" db="EMBL/GenBank/DDBJ databases">
        <authorList>
            <person name="Alioto T."/>
            <person name="Alioto T."/>
        </authorList>
    </citation>
    <scope>NUCLEOTIDE SEQUENCE</scope>
</reference>
<dbReference type="InterPro" id="IPR016054">
    <property type="entry name" value="LY6_UPA_recep-like"/>
</dbReference>
<protein>
    <recommendedName>
        <fullName evidence="2">C-type lectin domain-containing protein</fullName>
    </recommendedName>
</protein>
<keyword evidence="4" id="KW-1185">Reference proteome</keyword>
<dbReference type="InterPro" id="IPR045860">
    <property type="entry name" value="Snake_toxin-like_sf"/>
</dbReference>
<proteinExistence type="predicted"/>
<dbReference type="CDD" id="cd00037">
    <property type="entry name" value="CLECT"/>
    <property type="match status" value="1"/>
</dbReference>
<evidence type="ECO:0000313" key="4">
    <source>
        <dbReference type="Proteomes" id="UP000596742"/>
    </source>
</evidence>
<dbReference type="EMBL" id="UYJE01001747">
    <property type="protein sequence ID" value="VDI04837.1"/>
    <property type="molecule type" value="Genomic_DNA"/>
</dbReference>
<dbReference type="SMART" id="SM00134">
    <property type="entry name" value="LU"/>
    <property type="match status" value="2"/>
</dbReference>
<dbReference type="SUPFAM" id="SSF56436">
    <property type="entry name" value="C-type lectin-like"/>
    <property type="match status" value="1"/>
</dbReference>
<feature type="domain" description="C-type lectin" evidence="2">
    <location>
        <begin position="318"/>
        <end position="458"/>
    </location>
</feature>
<organism evidence="3 4">
    <name type="scientific">Mytilus galloprovincialis</name>
    <name type="common">Mediterranean mussel</name>
    <dbReference type="NCBI Taxonomy" id="29158"/>
    <lineage>
        <taxon>Eukaryota</taxon>
        <taxon>Metazoa</taxon>
        <taxon>Spiralia</taxon>
        <taxon>Lophotrochozoa</taxon>
        <taxon>Mollusca</taxon>
        <taxon>Bivalvia</taxon>
        <taxon>Autobranchia</taxon>
        <taxon>Pteriomorphia</taxon>
        <taxon>Mytilida</taxon>
        <taxon>Mytiloidea</taxon>
        <taxon>Mytilidae</taxon>
        <taxon>Mytilinae</taxon>
        <taxon>Mytilus</taxon>
    </lineage>
</organism>
<feature type="signal peptide" evidence="1">
    <location>
        <begin position="1"/>
        <end position="18"/>
    </location>
</feature>
<evidence type="ECO:0000259" key="2">
    <source>
        <dbReference type="PROSITE" id="PS50041"/>
    </source>
</evidence>
<dbReference type="CDD" id="cd00117">
    <property type="entry name" value="TFP"/>
    <property type="match status" value="1"/>
</dbReference>